<dbReference type="SMART" id="SM00451">
    <property type="entry name" value="ZnF_U1"/>
    <property type="match status" value="1"/>
</dbReference>
<evidence type="ECO:0000256" key="6">
    <source>
        <dbReference type="ARBA" id="ARBA00022771"/>
    </source>
</evidence>
<evidence type="ECO:0000256" key="10">
    <source>
        <dbReference type="PROSITE-ProRule" id="PRU00042"/>
    </source>
</evidence>
<keyword evidence="5" id="KW-0479">Metal-binding</keyword>
<proteinExistence type="inferred from homology"/>
<organism evidence="13 14">
    <name type="scientific">Porphyridium purpureum</name>
    <name type="common">Red alga</name>
    <name type="synonym">Porphyridium cruentum</name>
    <dbReference type="NCBI Taxonomy" id="35688"/>
    <lineage>
        <taxon>Eukaryota</taxon>
        <taxon>Rhodophyta</taxon>
        <taxon>Bangiophyceae</taxon>
        <taxon>Porphyridiales</taxon>
        <taxon>Porphyridiaceae</taxon>
        <taxon>Porphyridium</taxon>
    </lineage>
</organism>
<dbReference type="OrthoDB" id="24683at2759"/>
<evidence type="ECO:0000256" key="8">
    <source>
        <dbReference type="ARBA" id="ARBA00023242"/>
    </source>
</evidence>
<dbReference type="InterPro" id="IPR022755">
    <property type="entry name" value="Znf_C2H2_jaz"/>
</dbReference>
<dbReference type="PANTHER" id="PTHR46095:SF1">
    <property type="entry name" value="ZINC FINGER PROTEIN 593"/>
    <property type="match status" value="1"/>
</dbReference>
<feature type="compositionally biased region" description="Basic residues" evidence="11">
    <location>
        <begin position="1"/>
        <end position="15"/>
    </location>
</feature>
<evidence type="ECO:0000256" key="4">
    <source>
        <dbReference type="ARBA" id="ARBA00022517"/>
    </source>
</evidence>
<keyword evidence="14" id="KW-1185">Reference proteome</keyword>
<dbReference type="Proteomes" id="UP000324585">
    <property type="component" value="Unassembled WGS sequence"/>
</dbReference>
<dbReference type="GO" id="GO:0042254">
    <property type="term" value="P:ribosome biogenesis"/>
    <property type="evidence" value="ECO:0007669"/>
    <property type="project" value="UniProtKB-KW"/>
</dbReference>
<dbReference type="InterPro" id="IPR051879">
    <property type="entry name" value="C2H2-ZF_Maturation_Protein"/>
</dbReference>
<dbReference type="PANTHER" id="PTHR46095">
    <property type="entry name" value="ZINC FINGER PROTEIN 593"/>
    <property type="match status" value="1"/>
</dbReference>
<sequence>MGGVSKRKSKGNNRAARHERATRRWPDQIRADLDDGERARVLREEQPVDFDKPALGQFYCVECDRHFESGATLDRHSATKKHRRRVKELLDSPPYTQKEAEAAAGMGAVDTGIRGADME</sequence>
<accession>A0A5J4Z197</accession>
<dbReference type="OMA" id="RKMETQP"/>
<feature type="compositionally biased region" description="Basic and acidic residues" evidence="11">
    <location>
        <begin position="16"/>
        <end position="31"/>
    </location>
</feature>
<keyword evidence="4" id="KW-0690">Ribosome biogenesis</keyword>
<feature type="region of interest" description="Disordered" evidence="11">
    <location>
        <begin position="1"/>
        <end position="31"/>
    </location>
</feature>
<reference evidence="14" key="1">
    <citation type="journal article" date="2019" name="Nat. Commun.">
        <title>Expansion of phycobilisome linker gene families in mesophilic red algae.</title>
        <authorList>
            <person name="Lee J."/>
            <person name="Kim D."/>
            <person name="Bhattacharya D."/>
            <person name="Yoon H.S."/>
        </authorList>
    </citation>
    <scope>NUCLEOTIDE SEQUENCE [LARGE SCALE GENOMIC DNA]</scope>
    <source>
        <strain evidence="14">CCMP 1328</strain>
    </source>
</reference>
<gene>
    <name evidence="13" type="ORF">FVE85_0372</name>
</gene>
<protein>
    <submittedName>
        <fullName evidence="13">Zinc finger protein bud20</fullName>
    </submittedName>
</protein>
<keyword evidence="3" id="KW-0963">Cytoplasm</keyword>
<dbReference type="GO" id="GO:0043021">
    <property type="term" value="F:ribonucleoprotein complex binding"/>
    <property type="evidence" value="ECO:0007669"/>
    <property type="project" value="UniProtKB-ARBA"/>
</dbReference>
<dbReference type="GO" id="GO:0003676">
    <property type="term" value="F:nucleic acid binding"/>
    <property type="evidence" value="ECO:0007669"/>
    <property type="project" value="InterPro"/>
</dbReference>
<evidence type="ECO:0000256" key="1">
    <source>
        <dbReference type="ARBA" id="ARBA00004123"/>
    </source>
</evidence>
<comment type="subcellular location">
    <subcellularLocation>
        <location evidence="2">Cytoplasm</location>
    </subcellularLocation>
    <subcellularLocation>
        <location evidence="1">Nucleus</location>
    </subcellularLocation>
</comment>
<dbReference type="InterPro" id="IPR003604">
    <property type="entry name" value="Matrin/U1-like-C_Znf_C2H2"/>
</dbReference>
<dbReference type="FunFam" id="3.30.160.60:FF:000299">
    <property type="entry name" value="Zinc finger protein 593"/>
    <property type="match status" value="1"/>
</dbReference>
<keyword evidence="6 10" id="KW-0863">Zinc-finger</keyword>
<evidence type="ECO:0000256" key="3">
    <source>
        <dbReference type="ARBA" id="ARBA00022490"/>
    </source>
</evidence>
<comment type="similarity">
    <text evidence="9">Belongs to the ZNF593/BUD20 C2H2-type zinc-finger protein family.</text>
</comment>
<dbReference type="Pfam" id="PF12171">
    <property type="entry name" value="zf-C2H2_jaz"/>
    <property type="match status" value="1"/>
</dbReference>
<feature type="domain" description="C2H2-type" evidence="12">
    <location>
        <begin position="58"/>
        <end position="87"/>
    </location>
</feature>
<evidence type="ECO:0000256" key="9">
    <source>
        <dbReference type="ARBA" id="ARBA00038064"/>
    </source>
</evidence>
<dbReference type="SUPFAM" id="SSF57667">
    <property type="entry name" value="beta-beta-alpha zinc fingers"/>
    <property type="match status" value="1"/>
</dbReference>
<dbReference type="EMBL" id="VRMN01000002">
    <property type="protein sequence ID" value="KAA8496643.1"/>
    <property type="molecule type" value="Genomic_DNA"/>
</dbReference>
<evidence type="ECO:0000256" key="5">
    <source>
        <dbReference type="ARBA" id="ARBA00022723"/>
    </source>
</evidence>
<evidence type="ECO:0000259" key="12">
    <source>
        <dbReference type="PROSITE" id="PS50157"/>
    </source>
</evidence>
<dbReference type="AlphaFoldDB" id="A0A5J4Z197"/>
<evidence type="ECO:0000256" key="2">
    <source>
        <dbReference type="ARBA" id="ARBA00004496"/>
    </source>
</evidence>
<evidence type="ECO:0000256" key="11">
    <source>
        <dbReference type="SAM" id="MobiDB-lite"/>
    </source>
</evidence>
<dbReference type="GO" id="GO:0005737">
    <property type="term" value="C:cytoplasm"/>
    <property type="evidence" value="ECO:0007669"/>
    <property type="project" value="UniProtKB-SubCell"/>
</dbReference>
<dbReference type="GO" id="GO:0005634">
    <property type="term" value="C:nucleus"/>
    <property type="evidence" value="ECO:0007669"/>
    <property type="project" value="UniProtKB-SubCell"/>
</dbReference>
<keyword evidence="8" id="KW-0539">Nucleus</keyword>
<evidence type="ECO:0000313" key="14">
    <source>
        <dbReference type="Proteomes" id="UP000324585"/>
    </source>
</evidence>
<dbReference type="InterPro" id="IPR013087">
    <property type="entry name" value="Znf_C2H2_type"/>
</dbReference>
<evidence type="ECO:0000313" key="13">
    <source>
        <dbReference type="EMBL" id="KAA8496643.1"/>
    </source>
</evidence>
<comment type="caution">
    <text evidence="13">The sequence shown here is derived from an EMBL/GenBank/DDBJ whole genome shotgun (WGS) entry which is preliminary data.</text>
</comment>
<dbReference type="InterPro" id="IPR036236">
    <property type="entry name" value="Znf_C2H2_sf"/>
</dbReference>
<evidence type="ECO:0000256" key="7">
    <source>
        <dbReference type="ARBA" id="ARBA00022833"/>
    </source>
</evidence>
<dbReference type="GO" id="GO:0008270">
    <property type="term" value="F:zinc ion binding"/>
    <property type="evidence" value="ECO:0007669"/>
    <property type="project" value="UniProtKB-KW"/>
</dbReference>
<keyword evidence="7" id="KW-0862">Zinc</keyword>
<name>A0A5J4Z197_PORPP</name>
<dbReference type="Gene3D" id="3.30.160.60">
    <property type="entry name" value="Classic Zinc Finger"/>
    <property type="match status" value="1"/>
</dbReference>
<dbReference type="PROSITE" id="PS50157">
    <property type="entry name" value="ZINC_FINGER_C2H2_2"/>
    <property type="match status" value="1"/>
</dbReference>
<dbReference type="PROSITE" id="PS00028">
    <property type="entry name" value="ZINC_FINGER_C2H2_1"/>
    <property type="match status" value="1"/>
</dbReference>